<evidence type="ECO:0000256" key="1">
    <source>
        <dbReference type="ARBA" id="ARBA00034092"/>
    </source>
</evidence>
<dbReference type="GO" id="GO:0002181">
    <property type="term" value="P:cytoplasmic translation"/>
    <property type="evidence" value="ECO:0007669"/>
    <property type="project" value="TreeGrafter"/>
</dbReference>
<dbReference type="InterPro" id="IPR000915">
    <property type="entry name" value="60S_ribosomal_eL6"/>
</dbReference>
<sequence length="148" mass="16977">MPGKKTTPHLPRNFELARGVMRFSKARMYSKRGVWAKKPFKISIAQAYVMATKTRLDIASVSLPTHLDDAYFRRTSAKKQPKKENEADLFATGKSEYVISDQRKNDQKTVDKAILGVIRKHADKHTLFGYLGSRFSIGKNQYPHKMIF</sequence>
<dbReference type="GO" id="GO:0022625">
    <property type="term" value="C:cytosolic large ribosomal subunit"/>
    <property type="evidence" value="ECO:0007669"/>
    <property type="project" value="TreeGrafter"/>
</dbReference>
<name>A0A914XSG7_9BILA</name>
<evidence type="ECO:0000259" key="2">
    <source>
        <dbReference type="Pfam" id="PF03868"/>
    </source>
</evidence>
<protein>
    <submittedName>
        <fullName evidence="4">Ribosomal protein L6 N-terminal domain-containing protein</fullName>
    </submittedName>
</protein>
<keyword evidence="3" id="KW-1185">Reference proteome</keyword>
<dbReference type="GO" id="GO:0003735">
    <property type="term" value="F:structural constituent of ribosome"/>
    <property type="evidence" value="ECO:0007669"/>
    <property type="project" value="InterPro"/>
</dbReference>
<dbReference type="AlphaFoldDB" id="A0A914XSG7"/>
<evidence type="ECO:0000313" key="4">
    <source>
        <dbReference type="WBParaSite" id="PSAMB.scaffold96size80756.g1823.t1"/>
    </source>
</evidence>
<dbReference type="PANTHER" id="PTHR10715">
    <property type="entry name" value="60S RIBOSOMAL PROTEIN L6"/>
    <property type="match status" value="1"/>
</dbReference>
<dbReference type="WBParaSite" id="PSAMB.scaffold96size80756.g1823.t1">
    <property type="protein sequence ID" value="PSAMB.scaffold96size80756.g1823.t1"/>
    <property type="gene ID" value="PSAMB.scaffold96size80756.g1823"/>
</dbReference>
<proteinExistence type="predicted"/>
<feature type="domain" description="Large ribosomal subunit protein uL6 N-terminal" evidence="2">
    <location>
        <begin position="4"/>
        <end position="38"/>
    </location>
</feature>
<dbReference type="Proteomes" id="UP000887566">
    <property type="component" value="Unplaced"/>
</dbReference>
<dbReference type="Pfam" id="PF03868">
    <property type="entry name" value="Ribosomal_L6e_N"/>
    <property type="match status" value="1"/>
</dbReference>
<comment type="function">
    <text evidence="1">Component of the large ribosomal subunit. The ribosome is a large ribonucleoprotein complex responsible for the synthesis of proteins in the cell.</text>
</comment>
<dbReference type="InterPro" id="IPR005568">
    <property type="entry name" value="Ribosomal_uL6_N"/>
</dbReference>
<evidence type="ECO:0000313" key="3">
    <source>
        <dbReference type="Proteomes" id="UP000887566"/>
    </source>
</evidence>
<reference evidence="4" key="1">
    <citation type="submission" date="2022-11" db="UniProtKB">
        <authorList>
            <consortium name="WormBaseParasite"/>
        </authorList>
    </citation>
    <scope>IDENTIFICATION</scope>
</reference>
<organism evidence="3 4">
    <name type="scientific">Plectus sambesii</name>
    <dbReference type="NCBI Taxonomy" id="2011161"/>
    <lineage>
        <taxon>Eukaryota</taxon>
        <taxon>Metazoa</taxon>
        <taxon>Ecdysozoa</taxon>
        <taxon>Nematoda</taxon>
        <taxon>Chromadorea</taxon>
        <taxon>Plectida</taxon>
        <taxon>Plectina</taxon>
        <taxon>Plectoidea</taxon>
        <taxon>Plectidae</taxon>
        <taxon>Plectus</taxon>
    </lineage>
</organism>
<dbReference type="Pfam" id="PF01159">
    <property type="entry name" value="Ribosomal_L6e"/>
    <property type="match status" value="1"/>
</dbReference>
<dbReference type="GO" id="GO:0003723">
    <property type="term" value="F:RNA binding"/>
    <property type="evidence" value="ECO:0007669"/>
    <property type="project" value="TreeGrafter"/>
</dbReference>
<dbReference type="PANTHER" id="PTHR10715:SF0">
    <property type="entry name" value="LARGE RIBOSOMAL SUBUNIT PROTEIN EL6"/>
    <property type="match status" value="1"/>
</dbReference>
<accession>A0A914XSG7</accession>
<dbReference type="GO" id="GO:0000027">
    <property type="term" value="P:ribosomal large subunit assembly"/>
    <property type="evidence" value="ECO:0007669"/>
    <property type="project" value="TreeGrafter"/>
</dbReference>